<evidence type="ECO:0000256" key="3">
    <source>
        <dbReference type="ARBA" id="ARBA00012953"/>
    </source>
</evidence>
<dbReference type="GO" id="GO:0050532">
    <property type="term" value="F:2-phosphosulfolactate phosphatase activity"/>
    <property type="evidence" value="ECO:0007669"/>
    <property type="project" value="UniProtKB-EC"/>
</dbReference>
<keyword evidence="4 7" id="KW-0378">Hydrolase</keyword>
<accession>A0A645DXI8</accession>
<dbReference type="EC" id="3.1.3.71" evidence="3"/>
<dbReference type="InterPro" id="IPR036702">
    <property type="entry name" value="ComB-like_sf"/>
</dbReference>
<sequence length="240" mass="26165">MKIDVAFLPKDIEGMNLSDTVCIVLDIFRATSSMTTALDNQCKCIMPVLSVDEAHAIADKIGPVLFAGERKSIKIEGFNFGNSPYEFSPDKVKNETIIMTTTNGTVAVKATDGAYRTLIGAFVNAAAVCRKARQYGKDILIVCAGTDRLFSLEDALCAGLLVKQLSADAEAEPLLTDSARAAVLLYDQASDKLTDIAINSRNGKRLYDLGRTDDVEYCFKTDILEVVPEYRDGKIALFNE</sequence>
<keyword evidence="5" id="KW-0460">Magnesium</keyword>
<evidence type="ECO:0000256" key="1">
    <source>
        <dbReference type="ARBA" id="ARBA00001946"/>
    </source>
</evidence>
<evidence type="ECO:0000256" key="2">
    <source>
        <dbReference type="ARBA" id="ARBA00009997"/>
    </source>
</evidence>
<evidence type="ECO:0000256" key="6">
    <source>
        <dbReference type="ARBA" id="ARBA00033711"/>
    </source>
</evidence>
<name>A0A645DXI8_9ZZZZ</name>
<organism evidence="7">
    <name type="scientific">bioreactor metagenome</name>
    <dbReference type="NCBI Taxonomy" id="1076179"/>
    <lineage>
        <taxon>unclassified sequences</taxon>
        <taxon>metagenomes</taxon>
        <taxon>ecological metagenomes</taxon>
    </lineage>
</organism>
<dbReference type="GO" id="GO:0050545">
    <property type="term" value="F:sulfopyruvate decarboxylase activity"/>
    <property type="evidence" value="ECO:0007669"/>
    <property type="project" value="TreeGrafter"/>
</dbReference>
<reference evidence="7" key="1">
    <citation type="submission" date="2019-08" db="EMBL/GenBank/DDBJ databases">
        <authorList>
            <person name="Kucharzyk K."/>
            <person name="Murdoch R.W."/>
            <person name="Higgins S."/>
            <person name="Loffler F."/>
        </authorList>
    </citation>
    <scope>NUCLEOTIDE SEQUENCE</scope>
</reference>
<dbReference type="Gene3D" id="3.90.1560.10">
    <property type="entry name" value="ComB-like"/>
    <property type="match status" value="1"/>
</dbReference>
<proteinExistence type="inferred from homology"/>
<dbReference type="EMBL" id="VSSQ01040724">
    <property type="protein sequence ID" value="MPM94025.1"/>
    <property type="molecule type" value="Genomic_DNA"/>
</dbReference>
<dbReference type="FunFam" id="3.90.1560.10:FF:000001">
    <property type="entry name" value="Probable 2-phosphosulfolactate phosphatase"/>
    <property type="match status" value="1"/>
</dbReference>
<dbReference type="Pfam" id="PF04029">
    <property type="entry name" value="2-ph_phosp"/>
    <property type="match status" value="1"/>
</dbReference>
<dbReference type="AlphaFoldDB" id="A0A645DXI8"/>
<comment type="cofactor">
    <cofactor evidence="1">
        <name>Mg(2+)</name>
        <dbReference type="ChEBI" id="CHEBI:18420"/>
    </cofactor>
</comment>
<evidence type="ECO:0000313" key="7">
    <source>
        <dbReference type="EMBL" id="MPM94025.1"/>
    </source>
</evidence>
<dbReference type="PANTHER" id="PTHR37311">
    <property type="entry name" value="2-PHOSPHOSULFOLACTATE PHOSPHATASE-RELATED"/>
    <property type="match status" value="1"/>
</dbReference>
<dbReference type="PANTHER" id="PTHR37311:SF1">
    <property type="entry name" value="2-PHOSPHOSULFOLACTATE PHOSPHATASE-RELATED"/>
    <property type="match status" value="1"/>
</dbReference>
<gene>
    <name evidence="7" type="primary">comB_13</name>
    <name evidence="7" type="ORF">SDC9_141167</name>
</gene>
<dbReference type="GO" id="GO:0000287">
    <property type="term" value="F:magnesium ion binding"/>
    <property type="evidence" value="ECO:0007669"/>
    <property type="project" value="InterPro"/>
</dbReference>
<dbReference type="HAMAP" id="MF_00490">
    <property type="entry name" value="ComB"/>
    <property type="match status" value="1"/>
</dbReference>
<comment type="caution">
    <text evidence="7">The sequence shown here is derived from an EMBL/GenBank/DDBJ whole genome shotgun (WGS) entry which is preliminary data.</text>
</comment>
<evidence type="ECO:0000256" key="5">
    <source>
        <dbReference type="ARBA" id="ARBA00022842"/>
    </source>
</evidence>
<comment type="similarity">
    <text evidence="2">Belongs to the ComB family.</text>
</comment>
<dbReference type="SUPFAM" id="SSF142823">
    <property type="entry name" value="ComB-like"/>
    <property type="match status" value="1"/>
</dbReference>
<dbReference type="InterPro" id="IPR005238">
    <property type="entry name" value="ComB-like"/>
</dbReference>
<evidence type="ECO:0000256" key="4">
    <source>
        <dbReference type="ARBA" id="ARBA00022801"/>
    </source>
</evidence>
<protein>
    <recommendedName>
        <fullName evidence="3">2-phosphosulfolactate phosphatase</fullName>
        <ecNumber evidence="3">3.1.3.71</ecNumber>
    </recommendedName>
</protein>
<comment type="catalytic activity">
    <reaction evidence="6">
        <text>(2R)-O-phospho-3-sulfolactate + H2O = (2R)-3-sulfolactate + phosphate</text>
        <dbReference type="Rhea" id="RHEA:23416"/>
        <dbReference type="ChEBI" id="CHEBI:15377"/>
        <dbReference type="ChEBI" id="CHEBI:15597"/>
        <dbReference type="ChEBI" id="CHEBI:43474"/>
        <dbReference type="ChEBI" id="CHEBI:58738"/>
        <dbReference type="EC" id="3.1.3.71"/>
    </reaction>
</comment>